<feature type="transmembrane region" description="Helical" evidence="1">
    <location>
        <begin position="67"/>
        <end position="86"/>
    </location>
</feature>
<evidence type="ECO:0000313" key="3">
    <source>
        <dbReference type="Proteomes" id="UP000536685"/>
    </source>
</evidence>
<proteinExistence type="predicted"/>
<organism evidence="2 3">
    <name type="scientific">Conyzicola lurida</name>
    <dbReference type="NCBI Taxonomy" id="1172621"/>
    <lineage>
        <taxon>Bacteria</taxon>
        <taxon>Bacillati</taxon>
        <taxon>Actinomycetota</taxon>
        <taxon>Actinomycetes</taxon>
        <taxon>Micrococcales</taxon>
        <taxon>Microbacteriaceae</taxon>
        <taxon>Conyzicola</taxon>
    </lineage>
</organism>
<feature type="transmembrane region" description="Helical" evidence="1">
    <location>
        <begin position="19"/>
        <end position="36"/>
    </location>
</feature>
<name>A0A841AQI0_9MICO</name>
<keyword evidence="1" id="KW-0472">Membrane</keyword>
<dbReference type="EMBL" id="JACHMJ010000001">
    <property type="protein sequence ID" value="MBB5844031.1"/>
    <property type="molecule type" value="Genomic_DNA"/>
</dbReference>
<evidence type="ECO:0000313" key="2">
    <source>
        <dbReference type="EMBL" id="MBB5844031.1"/>
    </source>
</evidence>
<dbReference type="AlphaFoldDB" id="A0A841AQI0"/>
<dbReference type="RefSeq" id="WP_184237791.1">
    <property type="nucleotide sequence ID" value="NZ_JACHMJ010000001.1"/>
</dbReference>
<gene>
    <name evidence="2" type="ORF">HD599_002354</name>
</gene>
<sequence length="118" mass="12580">MTDNTTTEAVDGATTRRRFGVLGATVAILFGLLYAYDLWEAINNAIELPKAYEQIAALGVDVGEVPWTLIIVGIAIPPLVYLAALVFGRRRNAFGKAVYFAVGLALVAVLSLDIIALA</sequence>
<keyword evidence="1" id="KW-0812">Transmembrane</keyword>
<keyword evidence="1" id="KW-1133">Transmembrane helix</keyword>
<protein>
    <submittedName>
        <fullName evidence="2">Uncharacterized membrane protein YuzA (DUF378 family)</fullName>
    </submittedName>
</protein>
<feature type="transmembrane region" description="Helical" evidence="1">
    <location>
        <begin position="98"/>
        <end position="117"/>
    </location>
</feature>
<reference evidence="2 3" key="1">
    <citation type="submission" date="2020-08" db="EMBL/GenBank/DDBJ databases">
        <title>Sequencing the genomes of 1000 actinobacteria strains.</title>
        <authorList>
            <person name="Klenk H.-P."/>
        </authorList>
    </citation>
    <scope>NUCLEOTIDE SEQUENCE [LARGE SCALE GENOMIC DNA]</scope>
    <source>
        <strain evidence="2 3">DSM 105784</strain>
    </source>
</reference>
<keyword evidence="3" id="KW-1185">Reference proteome</keyword>
<accession>A0A841AQI0</accession>
<evidence type="ECO:0000256" key="1">
    <source>
        <dbReference type="SAM" id="Phobius"/>
    </source>
</evidence>
<dbReference type="Proteomes" id="UP000536685">
    <property type="component" value="Unassembled WGS sequence"/>
</dbReference>
<comment type="caution">
    <text evidence="2">The sequence shown here is derived from an EMBL/GenBank/DDBJ whole genome shotgun (WGS) entry which is preliminary data.</text>
</comment>